<protein>
    <submittedName>
        <fullName evidence="2">Putative LAGLIDADG homing endonuclease</fullName>
    </submittedName>
</protein>
<dbReference type="InterPro" id="IPR051289">
    <property type="entry name" value="LAGLIDADG_Endonuclease"/>
</dbReference>
<dbReference type="SUPFAM" id="SSF55608">
    <property type="entry name" value="Homing endonucleases"/>
    <property type="match status" value="2"/>
</dbReference>
<reference evidence="2" key="1">
    <citation type="journal article" date="2014" name="BMC Evol. Biol.">
        <title>Chloroplast phylogenomic analysis resolves deep-level relationships within the green algal class Trebouxiophyceae.</title>
        <authorList>
            <person name="Lemieux C."/>
            <person name="Otis C."/>
            <person name="Turmel M."/>
        </authorList>
    </citation>
    <scope>NUCLEOTIDE SEQUENCE</scope>
</reference>
<dbReference type="PANTHER" id="PTHR36181">
    <property type="entry name" value="INTRON-ENCODED ENDONUCLEASE AI3-RELATED"/>
    <property type="match status" value="1"/>
</dbReference>
<evidence type="ECO:0000259" key="1">
    <source>
        <dbReference type="Pfam" id="PF00961"/>
    </source>
</evidence>
<keyword evidence="2" id="KW-0934">Plastid</keyword>
<keyword evidence="2" id="KW-0378">Hydrolase</keyword>
<dbReference type="EMBL" id="KM462875">
    <property type="protein sequence ID" value="AIT94652.1"/>
    <property type="molecule type" value="Genomic_DNA"/>
</dbReference>
<feature type="domain" description="Homing endonuclease LAGLIDADG" evidence="1">
    <location>
        <begin position="67"/>
        <end position="150"/>
    </location>
</feature>
<dbReference type="AlphaFoldDB" id="A0A097KN99"/>
<dbReference type="InterPro" id="IPR004860">
    <property type="entry name" value="LAGLIDADG_dom"/>
</dbReference>
<feature type="domain" description="Homing endonuclease LAGLIDADG" evidence="1">
    <location>
        <begin position="178"/>
        <end position="281"/>
    </location>
</feature>
<keyword evidence="2" id="KW-0540">Nuclease</keyword>
<gene>
    <name evidence="2" type="primary">orf316</name>
</gene>
<dbReference type="InterPro" id="IPR027434">
    <property type="entry name" value="Homing_endonucl"/>
</dbReference>
<dbReference type="Gene3D" id="3.10.28.10">
    <property type="entry name" value="Homing endonucleases"/>
    <property type="match status" value="2"/>
</dbReference>
<keyword evidence="2" id="KW-0255">Endonuclease</keyword>
<dbReference type="GO" id="GO:0005739">
    <property type="term" value="C:mitochondrion"/>
    <property type="evidence" value="ECO:0007669"/>
    <property type="project" value="UniProtKB-ARBA"/>
</dbReference>
<proteinExistence type="predicted"/>
<keyword evidence="2" id="KW-0150">Chloroplast</keyword>
<evidence type="ECO:0000313" key="2">
    <source>
        <dbReference type="EMBL" id="AIT94652.1"/>
    </source>
</evidence>
<organism evidence="2">
    <name type="scientific">Pleurastrosarcina brevispinosa</name>
    <dbReference type="NCBI Taxonomy" id="163096"/>
    <lineage>
        <taxon>Eukaryota</taxon>
        <taxon>Viridiplantae</taxon>
        <taxon>Chlorophyta</taxon>
        <taxon>core chlorophytes</taxon>
        <taxon>Trebouxiophyceae</taxon>
        <taxon>Trebouxiophyceae incertae sedis</taxon>
        <taxon>Pleurastrosarcina</taxon>
    </lineage>
</organism>
<dbReference type="GO" id="GO:0004519">
    <property type="term" value="F:endonuclease activity"/>
    <property type="evidence" value="ECO:0007669"/>
    <property type="project" value="UniProtKB-KW"/>
</dbReference>
<dbReference type="Pfam" id="PF00961">
    <property type="entry name" value="LAGLIDADG_1"/>
    <property type="match status" value="2"/>
</dbReference>
<accession>A0A097KN99</accession>
<name>A0A097KN99_9CHLO</name>
<geneLocation type="chloroplast" evidence="2"/>
<dbReference type="PANTHER" id="PTHR36181:SF2">
    <property type="entry name" value="INTRON-ENCODED ENDONUCLEASE AI3-RELATED"/>
    <property type="match status" value="1"/>
</dbReference>
<sequence length="316" mass="37017">MGKSWWEKQSAGNSNQFQIKNMKSIGSSETTREPPHHSNFVFDDYRLHHCPDHAKNRFDQAFLEWFVGFSEGDGTFSYREEPELRLLFEIGQKDPKILYKIRKILGFGRVSNSETYSRFSVEDKRGLQRIISIFNGNLVLPKRQSQFREWVLKGKRIQHPNFLLSDRRTFPSLETGWLSGFMEAEGCFYAGFTQPAQRYTISSRLIQKVTITQKDEAGEREILKSIGQLFGKDSKLSLAKKPDSYRIELSSLKSHQIIIVYMKKFPLKGEKGIAFQRWWRVYLLRVNKHHLTEKGILKMRRLCRKINEAAKVLQSE</sequence>